<reference evidence="9" key="1">
    <citation type="submission" date="2025-08" db="UniProtKB">
        <authorList>
            <consortium name="RefSeq"/>
        </authorList>
    </citation>
    <scope>IDENTIFICATION</scope>
    <source>
        <tissue evidence="9">Whole Larva</tissue>
    </source>
</reference>
<dbReference type="Gene3D" id="1.20.1070.10">
    <property type="entry name" value="Rhodopsin 7-helix transmembrane proteins"/>
    <property type="match status" value="1"/>
</dbReference>
<feature type="region of interest" description="Disordered" evidence="5">
    <location>
        <begin position="330"/>
        <end position="352"/>
    </location>
</feature>
<accession>A0ABM1MQ23</accession>
<evidence type="ECO:0000256" key="2">
    <source>
        <dbReference type="ARBA" id="ARBA00022692"/>
    </source>
</evidence>
<dbReference type="Proteomes" id="UP000695000">
    <property type="component" value="Unplaced"/>
</dbReference>
<feature type="compositionally biased region" description="Polar residues" evidence="5">
    <location>
        <begin position="343"/>
        <end position="352"/>
    </location>
</feature>
<feature type="domain" description="G-protein coupled receptors family 2 profile 2" evidence="7">
    <location>
        <begin position="27"/>
        <end position="292"/>
    </location>
</feature>
<dbReference type="PRINTS" id="PR00249">
    <property type="entry name" value="GPCRSECRETIN"/>
</dbReference>
<gene>
    <name evidence="9" type="primary">LOC108562761</name>
</gene>
<name>A0ABM1MQ23_NICVS</name>
<proteinExistence type="predicted"/>
<feature type="transmembrane region" description="Helical" evidence="6">
    <location>
        <begin position="127"/>
        <end position="147"/>
    </location>
</feature>
<feature type="transmembrane region" description="Helical" evidence="6">
    <location>
        <begin position="193"/>
        <end position="218"/>
    </location>
</feature>
<feature type="transmembrane region" description="Helical" evidence="6">
    <location>
        <begin position="154"/>
        <end position="173"/>
    </location>
</feature>
<protein>
    <submittedName>
        <fullName evidence="9">Secretin receptor-like</fullName>
    </submittedName>
</protein>
<feature type="transmembrane region" description="Helical" evidence="6">
    <location>
        <begin position="239"/>
        <end position="259"/>
    </location>
</feature>
<evidence type="ECO:0000256" key="5">
    <source>
        <dbReference type="SAM" id="MobiDB-lite"/>
    </source>
</evidence>
<keyword evidence="3 6" id="KW-1133">Transmembrane helix</keyword>
<dbReference type="GeneID" id="108562761"/>
<feature type="transmembrane region" description="Helical" evidence="6">
    <location>
        <begin position="271"/>
        <end position="291"/>
    </location>
</feature>
<dbReference type="PANTHER" id="PTHR45620:SF1">
    <property type="entry name" value="G-PROTEIN COUPLED RECEPTORS FAMILY 2 PROFILE 2 DOMAIN-CONTAINING PROTEIN"/>
    <property type="match status" value="1"/>
</dbReference>
<dbReference type="RefSeq" id="XP_017776673.1">
    <property type="nucleotide sequence ID" value="XM_017921184.1"/>
</dbReference>
<feature type="transmembrane region" description="Helical" evidence="6">
    <location>
        <begin position="64"/>
        <end position="85"/>
    </location>
</feature>
<evidence type="ECO:0000256" key="6">
    <source>
        <dbReference type="SAM" id="Phobius"/>
    </source>
</evidence>
<evidence type="ECO:0000259" key="7">
    <source>
        <dbReference type="PROSITE" id="PS50261"/>
    </source>
</evidence>
<dbReference type="InterPro" id="IPR017981">
    <property type="entry name" value="GPCR_2-like_7TM"/>
</dbReference>
<evidence type="ECO:0000313" key="9">
    <source>
        <dbReference type="RefSeq" id="XP_017776673.1"/>
    </source>
</evidence>
<sequence>MFDSETAIINFEINLDFAYYQTWLPIIKHISHVGYWISLITLLLSVIIFTSIKKLKCARNLLHVHLFISFIMRALMFIIKEFVFVDGLALRSDLVAVKGKVEYTTEHYSWVCKAITSLRSYFIQANYIFTLMEGIYLHNLMFLNLFSDKSSIRLYYMFGWGIPLVFIGIWIKLRQIYDDTMCWTTSQNKYVSLLFQAPLEFTVLMNFFLFLSITRVLCLKINTMYLQQRRIKYRRLIRSTLTLVLIYGVPFTISIAVSFCKNQTVEIVYLFFDQTFTAFQGLLMALIYCLLNSEVRSEVMHKYNSFRDNRQQDRRTRTISNTQQFTLPMQDEPFVDPPKNNHHQQWYKNSNL</sequence>
<organism evidence="8 9">
    <name type="scientific">Nicrophorus vespilloides</name>
    <name type="common">Boreal carrion beetle</name>
    <dbReference type="NCBI Taxonomy" id="110193"/>
    <lineage>
        <taxon>Eukaryota</taxon>
        <taxon>Metazoa</taxon>
        <taxon>Ecdysozoa</taxon>
        <taxon>Arthropoda</taxon>
        <taxon>Hexapoda</taxon>
        <taxon>Insecta</taxon>
        <taxon>Pterygota</taxon>
        <taxon>Neoptera</taxon>
        <taxon>Endopterygota</taxon>
        <taxon>Coleoptera</taxon>
        <taxon>Polyphaga</taxon>
        <taxon>Staphyliniformia</taxon>
        <taxon>Silphidae</taxon>
        <taxon>Nicrophorinae</taxon>
        <taxon>Nicrophorus</taxon>
    </lineage>
</organism>
<evidence type="ECO:0000313" key="8">
    <source>
        <dbReference type="Proteomes" id="UP000695000"/>
    </source>
</evidence>
<keyword evidence="2 6" id="KW-0812">Transmembrane</keyword>
<evidence type="ECO:0000256" key="1">
    <source>
        <dbReference type="ARBA" id="ARBA00004141"/>
    </source>
</evidence>
<dbReference type="PANTHER" id="PTHR45620">
    <property type="entry name" value="PDF RECEPTOR-LIKE PROTEIN-RELATED"/>
    <property type="match status" value="1"/>
</dbReference>
<keyword evidence="8" id="KW-1185">Reference proteome</keyword>
<dbReference type="Pfam" id="PF00002">
    <property type="entry name" value="7tm_2"/>
    <property type="match status" value="1"/>
</dbReference>
<dbReference type="PROSITE" id="PS50261">
    <property type="entry name" value="G_PROTEIN_RECEP_F2_4"/>
    <property type="match status" value="1"/>
</dbReference>
<comment type="subcellular location">
    <subcellularLocation>
        <location evidence="1">Membrane</location>
        <topology evidence="1">Multi-pass membrane protein</topology>
    </subcellularLocation>
</comment>
<keyword evidence="4 6" id="KW-0472">Membrane</keyword>
<evidence type="ECO:0000256" key="3">
    <source>
        <dbReference type="ARBA" id="ARBA00022989"/>
    </source>
</evidence>
<feature type="transmembrane region" description="Helical" evidence="6">
    <location>
        <begin position="33"/>
        <end position="52"/>
    </location>
</feature>
<dbReference type="SUPFAM" id="SSF81321">
    <property type="entry name" value="Family A G protein-coupled receptor-like"/>
    <property type="match status" value="1"/>
</dbReference>
<evidence type="ECO:0000256" key="4">
    <source>
        <dbReference type="ARBA" id="ARBA00023136"/>
    </source>
</evidence>
<dbReference type="InterPro" id="IPR050332">
    <property type="entry name" value="GPCR_2"/>
</dbReference>
<dbReference type="InterPro" id="IPR000832">
    <property type="entry name" value="GPCR_2_secretin-like"/>
</dbReference>